<dbReference type="InterPro" id="IPR008969">
    <property type="entry name" value="CarboxyPept-like_regulatory"/>
</dbReference>
<dbReference type="SUPFAM" id="SSF56935">
    <property type="entry name" value="Porins"/>
    <property type="match status" value="1"/>
</dbReference>
<reference evidence="1 2" key="1">
    <citation type="submission" date="2016-10" db="EMBL/GenBank/DDBJ databases">
        <authorList>
            <person name="Varghese N."/>
            <person name="Submissions S."/>
        </authorList>
    </citation>
    <scope>NUCLEOTIDE SEQUENCE [LARGE SCALE GENOMIC DNA]</scope>
    <source>
        <strain evidence="2">DSM 19823 / KCTC 23066 / CCTCC M 208030 / D25</strain>
    </source>
</reference>
<organism evidence="1 2">
    <name type="scientific">Myroides profundi</name>
    <dbReference type="NCBI Taxonomy" id="480520"/>
    <lineage>
        <taxon>Bacteria</taxon>
        <taxon>Pseudomonadati</taxon>
        <taxon>Bacteroidota</taxon>
        <taxon>Flavobacteriia</taxon>
        <taxon>Flavobacteriales</taxon>
        <taxon>Flavobacteriaceae</taxon>
        <taxon>Myroides</taxon>
    </lineage>
</organism>
<accession>A0AAJ5BD54</accession>
<dbReference type="SUPFAM" id="SSF49464">
    <property type="entry name" value="Carboxypeptidase regulatory domain-like"/>
    <property type="match status" value="1"/>
</dbReference>
<keyword evidence="2" id="KW-1185">Reference proteome</keyword>
<dbReference type="EMBL" id="FOFY01000003">
    <property type="protein sequence ID" value="SEQ40788.1"/>
    <property type="molecule type" value="Genomic_DNA"/>
</dbReference>
<evidence type="ECO:0000313" key="2">
    <source>
        <dbReference type="Proteomes" id="UP000183496"/>
    </source>
</evidence>
<protein>
    <recommendedName>
        <fullName evidence="3">TonB-dependent receptor</fullName>
    </recommendedName>
</protein>
<evidence type="ECO:0008006" key="3">
    <source>
        <dbReference type="Google" id="ProtNLM"/>
    </source>
</evidence>
<sequence>MMKYVIYILFFMIVLPLQAQVVLKGKVNGENKQALSNVIVSILNPETNAVIAYEMTDSKGTYQIPIKSSLTTLKIKASIVNYSVFEKVIENKSQDIQIQLVDEFTQLEEIFVKASPITQHNDTLVFDLSKFAGKNDRVLEDVIKKMPGMEVSSDGEIKYQGKALNKFYVEGKDLMQGRYGAITKALPNLHVSKLEVIENHQPIKMLEGKVPSESPAINIRLKNKISLSGSAKIGVGGDPFLWNSTISPMFFSKGLQYLVSYDTNNTGEDLSNKFRAFGSFGSFDVYNYTKSTGQALSMSTTSAPGIAKSRYLDNKSHYVSANFLVKFKDKIEMNTNAFYNNDEVKQSGAQSTEIRNLDANGNVSDVIRYSRKDENRYFKEAFNSKFTITKNTKDNYLKDYITINVSRNKERGLLLQNNDPINQSVLSPSFTLQNSLSTLVPVGSNKFANFKSIIDFTRDKQDYDVVANGNVNFPDQDLKKYDLLNQSFLDNTFYTQNALSLSWKYRKWTFTEEYSLLYENKRFETDLYGYNTQSVWLGDNYQNDLTYNRFVNRLNSSVNFKGVSWDMTFTVPIIWSSMKLDDKSIDAKTTKNAVDFSPSLYLSYKINNMWTLRGGSTLSTSYTPLDQLYSHYIFSGLNFTAYKAKIEDTQSIFSWFRFEFKNPFNGIFFNGSLNNNYQEKKIILSQTIDENGQSVLEALDQKNIANNQSANINLGKFFSEYSSNIKGSFSVNKGKSEILVNQSLRDVNTYNYNYGLQLTNNYFDWLNFTYDFNYMETERKDMKQSTHSYGNSHNLRIDLIPFKSHSFVWKLDYKENVFNNQKFTNRFMDVMYRFKWEKKKIDFDFEWNNILNTKEYEQVVINSIQTSTTNFKLRPSQFLVSVRFNF</sequence>
<dbReference type="AlphaFoldDB" id="A0AAJ5BD54"/>
<name>A0AAJ5BD54_MYRPR</name>
<proteinExistence type="predicted"/>
<comment type="caution">
    <text evidence="1">The sequence shown here is derived from an EMBL/GenBank/DDBJ whole genome shotgun (WGS) entry which is preliminary data.</text>
</comment>
<dbReference type="Proteomes" id="UP000183496">
    <property type="component" value="Unassembled WGS sequence"/>
</dbReference>
<evidence type="ECO:0000313" key="1">
    <source>
        <dbReference type="EMBL" id="SEQ40788.1"/>
    </source>
</evidence>
<gene>
    <name evidence="1" type="ORF">SAMN04488089_10362</name>
</gene>